<dbReference type="EMBL" id="BAABLF010000002">
    <property type="protein sequence ID" value="GAA5186490.1"/>
    <property type="molecule type" value="Genomic_DNA"/>
</dbReference>
<dbReference type="SUPFAM" id="SSF52374">
    <property type="entry name" value="Nucleotidylyl transferase"/>
    <property type="match status" value="1"/>
</dbReference>
<dbReference type="InterPro" id="IPR004821">
    <property type="entry name" value="Cyt_trans-like"/>
</dbReference>
<gene>
    <name evidence="8 9" type="primary">panC</name>
    <name evidence="9" type="ORF">GCM10025772_02080</name>
</gene>
<feature type="binding site" evidence="8">
    <location>
        <begin position="202"/>
        <end position="205"/>
    </location>
    <ligand>
        <name>ATP</name>
        <dbReference type="ChEBI" id="CHEBI:30616"/>
    </ligand>
</feature>
<sequence>MADSPAQNTVSSKDTSVQTFCDPVLMQRQIRHWHRDGLTVAFVPTMGNLHRGHITLIEAARQRADRVVASIFVNPLQFGAGEDLDAYPRTLEEDQRQLANAGCDLLFTPEVSLLYPKGLAAQTTVEVPGISDLHCGASRPGHFRGVATVVCKLFNLVRPDLACFGEKDFQQLAVIRAMVRDLNMGIEVVGVPTVREADGLAMSSRNGYLTAEQRVQAPALKRALDALAHRLITEGLAQREELERSAMATLAQEGFVPDFIRVCQADTLAPAQPGDCRLVILAAAQLGRARLIDNQTVDLPG</sequence>
<feature type="binding site" evidence="8">
    <location>
        <position position="77"/>
    </location>
    <ligand>
        <name>beta-alanine</name>
        <dbReference type="ChEBI" id="CHEBI:57966"/>
    </ligand>
</feature>
<comment type="subunit">
    <text evidence="8">Homodimer.</text>
</comment>
<accession>A0ABP9RTI5</accession>
<comment type="function">
    <text evidence="8">Catalyzes the condensation of pantoate with beta-alanine in an ATP-dependent reaction via a pantoyl-adenylate intermediate.</text>
</comment>
<feature type="active site" description="Proton donor" evidence="8">
    <location>
        <position position="53"/>
    </location>
</feature>
<dbReference type="InterPro" id="IPR014729">
    <property type="entry name" value="Rossmann-like_a/b/a_fold"/>
</dbReference>
<dbReference type="InterPro" id="IPR003721">
    <property type="entry name" value="Pantoate_ligase"/>
</dbReference>
<evidence type="ECO:0000256" key="5">
    <source>
        <dbReference type="ARBA" id="ARBA00022741"/>
    </source>
</evidence>
<feature type="binding site" evidence="8">
    <location>
        <position position="194"/>
    </location>
    <ligand>
        <name>ATP</name>
        <dbReference type="ChEBI" id="CHEBI:30616"/>
    </ligand>
</feature>
<feature type="binding site" evidence="8">
    <location>
        <begin position="165"/>
        <end position="168"/>
    </location>
    <ligand>
        <name>ATP</name>
        <dbReference type="ChEBI" id="CHEBI:30616"/>
    </ligand>
</feature>
<evidence type="ECO:0000313" key="10">
    <source>
        <dbReference type="Proteomes" id="UP001501600"/>
    </source>
</evidence>
<evidence type="ECO:0000256" key="4">
    <source>
        <dbReference type="ARBA" id="ARBA00022655"/>
    </source>
</evidence>
<evidence type="ECO:0000256" key="2">
    <source>
        <dbReference type="ARBA" id="ARBA00009256"/>
    </source>
</evidence>
<feature type="binding site" evidence="8">
    <location>
        <position position="77"/>
    </location>
    <ligand>
        <name>(R)-pantoate</name>
        <dbReference type="ChEBI" id="CHEBI:15980"/>
    </ligand>
</feature>
<keyword evidence="4 8" id="KW-0566">Pantothenate biosynthesis</keyword>
<dbReference type="PANTHER" id="PTHR21299:SF1">
    <property type="entry name" value="PANTOATE--BETA-ALANINE LIGASE"/>
    <property type="match status" value="1"/>
</dbReference>
<dbReference type="InterPro" id="IPR042176">
    <property type="entry name" value="Pantoate_ligase_C"/>
</dbReference>
<keyword evidence="6 8" id="KW-0067">ATP-binding</keyword>
<dbReference type="HAMAP" id="MF_00158">
    <property type="entry name" value="PanC"/>
    <property type="match status" value="1"/>
</dbReference>
<dbReference type="NCBIfam" id="TIGR00125">
    <property type="entry name" value="cyt_tran_rel"/>
    <property type="match status" value="1"/>
</dbReference>
<evidence type="ECO:0000256" key="1">
    <source>
        <dbReference type="ARBA" id="ARBA00004990"/>
    </source>
</evidence>
<dbReference type="GO" id="GO:0016874">
    <property type="term" value="F:ligase activity"/>
    <property type="evidence" value="ECO:0007669"/>
    <property type="project" value="UniProtKB-KW"/>
</dbReference>
<keyword evidence="5 8" id="KW-0547">Nucleotide-binding</keyword>
<comment type="catalytic activity">
    <reaction evidence="7 8">
        <text>(R)-pantoate + beta-alanine + ATP = (R)-pantothenate + AMP + diphosphate + H(+)</text>
        <dbReference type="Rhea" id="RHEA:10912"/>
        <dbReference type="ChEBI" id="CHEBI:15378"/>
        <dbReference type="ChEBI" id="CHEBI:15980"/>
        <dbReference type="ChEBI" id="CHEBI:29032"/>
        <dbReference type="ChEBI" id="CHEBI:30616"/>
        <dbReference type="ChEBI" id="CHEBI:33019"/>
        <dbReference type="ChEBI" id="CHEBI:57966"/>
        <dbReference type="ChEBI" id="CHEBI:456215"/>
        <dbReference type="EC" id="6.3.2.1"/>
    </reaction>
</comment>
<dbReference type="CDD" id="cd00560">
    <property type="entry name" value="PanC"/>
    <property type="match status" value="1"/>
</dbReference>
<dbReference type="Proteomes" id="UP001501600">
    <property type="component" value="Unassembled WGS sequence"/>
</dbReference>
<comment type="pathway">
    <text evidence="1 8">Cofactor biosynthesis; (R)-pantothenate biosynthesis; (R)-pantothenate from (R)-pantoate and beta-alanine: step 1/1.</text>
</comment>
<feature type="binding site" evidence="8">
    <location>
        <position position="171"/>
    </location>
    <ligand>
        <name>(R)-pantoate</name>
        <dbReference type="ChEBI" id="CHEBI:15980"/>
    </ligand>
</feature>
<comment type="miscellaneous">
    <text evidence="8">The reaction proceeds by a bi uni uni bi ping pong mechanism.</text>
</comment>
<evidence type="ECO:0000256" key="3">
    <source>
        <dbReference type="ARBA" id="ARBA00022598"/>
    </source>
</evidence>
<dbReference type="Pfam" id="PF02569">
    <property type="entry name" value="Pantoate_ligase"/>
    <property type="match status" value="1"/>
</dbReference>
<keyword evidence="10" id="KW-1185">Reference proteome</keyword>
<keyword evidence="8" id="KW-0963">Cytoplasm</keyword>
<comment type="similarity">
    <text evidence="2 8">Belongs to the pantothenate synthetase family.</text>
</comment>
<evidence type="ECO:0000256" key="6">
    <source>
        <dbReference type="ARBA" id="ARBA00022840"/>
    </source>
</evidence>
<comment type="caution">
    <text evidence="9">The sequence shown here is derived from an EMBL/GenBank/DDBJ whole genome shotgun (WGS) entry which is preliminary data.</text>
</comment>
<name>A0ABP9RTI5_9GAMM</name>
<reference evidence="10" key="1">
    <citation type="journal article" date="2019" name="Int. J. Syst. Evol. Microbiol.">
        <title>The Global Catalogue of Microorganisms (GCM) 10K type strain sequencing project: providing services to taxonomists for standard genome sequencing and annotation.</title>
        <authorList>
            <consortium name="The Broad Institute Genomics Platform"/>
            <consortium name="The Broad Institute Genome Sequencing Center for Infectious Disease"/>
            <person name="Wu L."/>
            <person name="Ma J."/>
        </authorList>
    </citation>
    <scope>NUCLEOTIDE SEQUENCE [LARGE SCALE GENOMIC DNA]</scope>
    <source>
        <strain evidence="10">JCM 18720</strain>
    </source>
</reference>
<proteinExistence type="inferred from homology"/>
<dbReference type="PANTHER" id="PTHR21299">
    <property type="entry name" value="CYTIDYLATE KINASE/PANTOATE-BETA-ALANINE LIGASE"/>
    <property type="match status" value="1"/>
</dbReference>
<organism evidence="9 10">
    <name type="scientific">Ferrimonas gelatinilytica</name>
    <dbReference type="NCBI Taxonomy" id="1255257"/>
    <lineage>
        <taxon>Bacteria</taxon>
        <taxon>Pseudomonadati</taxon>
        <taxon>Pseudomonadota</taxon>
        <taxon>Gammaproteobacteria</taxon>
        <taxon>Alteromonadales</taxon>
        <taxon>Ferrimonadaceae</taxon>
        <taxon>Ferrimonas</taxon>
    </lineage>
</organism>
<dbReference type="Gene3D" id="3.40.50.620">
    <property type="entry name" value="HUPs"/>
    <property type="match status" value="1"/>
</dbReference>
<evidence type="ECO:0000256" key="8">
    <source>
        <dbReference type="HAMAP-Rule" id="MF_00158"/>
    </source>
</evidence>
<evidence type="ECO:0000256" key="7">
    <source>
        <dbReference type="ARBA" id="ARBA00048258"/>
    </source>
</evidence>
<dbReference type="Gene3D" id="3.30.1300.10">
    <property type="entry name" value="Pantoate-beta-alanine ligase, C-terminal domain"/>
    <property type="match status" value="1"/>
</dbReference>
<feature type="binding site" evidence="8">
    <location>
        <begin position="46"/>
        <end position="53"/>
    </location>
    <ligand>
        <name>ATP</name>
        <dbReference type="ChEBI" id="CHEBI:30616"/>
    </ligand>
</feature>
<keyword evidence="3 8" id="KW-0436">Ligase</keyword>
<evidence type="ECO:0000313" key="9">
    <source>
        <dbReference type="EMBL" id="GAA5186490.1"/>
    </source>
</evidence>
<dbReference type="EC" id="6.3.2.1" evidence="8"/>
<protein>
    <recommendedName>
        <fullName evidence="8">Pantothenate synthetase</fullName>
        <shortName evidence="8">PS</shortName>
        <ecNumber evidence="8">6.3.2.1</ecNumber>
    </recommendedName>
    <alternativeName>
        <fullName evidence="8">Pantoate--beta-alanine ligase</fullName>
    </alternativeName>
    <alternativeName>
        <fullName evidence="8">Pantoate-activating enzyme</fullName>
    </alternativeName>
</protein>
<comment type="subcellular location">
    <subcellularLocation>
        <location evidence="8">Cytoplasm</location>
    </subcellularLocation>
</comment>
<dbReference type="NCBIfam" id="TIGR00018">
    <property type="entry name" value="panC"/>
    <property type="match status" value="1"/>
</dbReference>